<evidence type="ECO:0000313" key="3">
    <source>
        <dbReference type="Proteomes" id="UP000001056"/>
    </source>
</evidence>
<keyword evidence="3" id="KW-1185">Reference proteome</keyword>
<dbReference type="EMBL" id="CH408030">
    <property type="protein sequence ID" value="EAQ90336.1"/>
    <property type="molecule type" value="Genomic_DNA"/>
</dbReference>
<sequence>MAHTNTNNPSSEPPNHNAPATSLYSDASSSYWPSGWNFDKLSRATAEDHASLPASELAKMQAGLRDLLGESGVSALSMHLFREEQKRAKDSKPEPARPVSVPNWLREWRVAASWAENERFAVGWGRCGGVEEEEAVDSVTSLRDDELPTFESMLWRPTAPFLLAVSAYADSELEEDHEENEWFQPVFKVAAETMAGELWPLLDSGGMPLTRITRFVKGSSELGPVGTLDDEKLENIWWTMAPSPERLRRRRGV</sequence>
<organism evidence="2 3">
    <name type="scientific">Chaetomium globosum (strain ATCC 6205 / CBS 148.51 / DSM 1962 / NBRC 6347 / NRRL 1970)</name>
    <name type="common">Soil fungus</name>
    <dbReference type="NCBI Taxonomy" id="306901"/>
    <lineage>
        <taxon>Eukaryota</taxon>
        <taxon>Fungi</taxon>
        <taxon>Dikarya</taxon>
        <taxon>Ascomycota</taxon>
        <taxon>Pezizomycotina</taxon>
        <taxon>Sordariomycetes</taxon>
        <taxon>Sordariomycetidae</taxon>
        <taxon>Sordariales</taxon>
        <taxon>Chaetomiaceae</taxon>
        <taxon>Chaetomium</taxon>
    </lineage>
</organism>
<accession>Q2HBY3</accession>
<dbReference type="HOGENOM" id="CLU_1098378_0_0_1"/>
<dbReference type="RefSeq" id="XP_001228787.1">
    <property type="nucleotide sequence ID" value="XM_001228786.1"/>
</dbReference>
<name>Q2HBY3_CHAGB</name>
<dbReference type="Proteomes" id="UP000001056">
    <property type="component" value="Unassembled WGS sequence"/>
</dbReference>
<gene>
    <name evidence="2" type="ORF">CHGG_02271</name>
</gene>
<evidence type="ECO:0000256" key="1">
    <source>
        <dbReference type="SAM" id="MobiDB-lite"/>
    </source>
</evidence>
<feature type="compositionally biased region" description="Low complexity" evidence="1">
    <location>
        <begin position="1"/>
        <end position="20"/>
    </location>
</feature>
<proteinExistence type="predicted"/>
<dbReference type="GeneID" id="4388682"/>
<protein>
    <submittedName>
        <fullName evidence="2">Uncharacterized protein</fullName>
    </submittedName>
</protein>
<dbReference type="eggNOG" id="ENOG502S4TT">
    <property type="taxonomic scope" value="Eukaryota"/>
</dbReference>
<dbReference type="VEuPathDB" id="FungiDB:CHGG_02271"/>
<dbReference type="InParanoid" id="Q2HBY3"/>
<dbReference type="OrthoDB" id="4869816at2759"/>
<feature type="region of interest" description="Disordered" evidence="1">
    <location>
        <begin position="1"/>
        <end position="28"/>
    </location>
</feature>
<reference evidence="3" key="1">
    <citation type="journal article" date="2015" name="Genome Announc.">
        <title>Draft genome sequence of the cellulolytic fungus Chaetomium globosum.</title>
        <authorList>
            <person name="Cuomo C.A."/>
            <person name="Untereiner W.A."/>
            <person name="Ma L.-J."/>
            <person name="Grabherr M."/>
            <person name="Birren B.W."/>
        </authorList>
    </citation>
    <scope>NUCLEOTIDE SEQUENCE [LARGE SCALE GENOMIC DNA]</scope>
    <source>
        <strain evidence="3">ATCC 6205 / CBS 148.51 / DSM 1962 / NBRC 6347 / NRRL 1970</strain>
    </source>
</reference>
<dbReference type="AlphaFoldDB" id="Q2HBY3"/>
<evidence type="ECO:0000313" key="2">
    <source>
        <dbReference type="EMBL" id="EAQ90336.1"/>
    </source>
</evidence>